<reference evidence="2 3" key="1">
    <citation type="journal article" date="2016" name="Nat. Commun.">
        <title>Thousands of microbial genomes shed light on interconnected biogeochemical processes in an aquifer system.</title>
        <authorList>
            <person name="Anantharaman K."/>
            <person name="Brown C.T."/>
            <person name="Hug L.A."/>
            <person name="Sharon I."/>
            <person name="Castelle C.J."/>
            <person name="Probst A.J."/>
            <person name="Thomas B.C."/>
            <person name="Singh A."/>
            <person name="Wilkins M.J."/>
            <person name="Karaoz U."/>
            <person name="Brodie E.L."/>
            <person name="Williams K.H."/>
            <person name="Hubbard S.S."/>
            <person name="Banfield J.F."/>
        </authorList>
    </citation>
    <scope>NUCLEOTIDE SEQUENCE [LARGE SCALE GENOMIC DNA]</scope>
</reference>
<feature type="transmembrane region" description="Helical" evidence="1">
    <location>
        <begin position="157"/>
        <end position="175"/>
    </location>
</feature>
<feature type="transmembrane region" description="Helical" evidence="1">
    <location>
        <begin position="129"/>
        <end position="151"/>
    </location>
</feature>
<dbReference type="AlphaFoldDB" id="A0A1F6MBL4"/>
<proteinExistence type="predicted"/>
<keyword evidence="1" id="KW-1133">Transmembrane helix</keyword>
<feature type="transmembrane region" description="Helical" evidence="1">
    <location>
        <begin position="91"/>
        <end position="109"/>
    </location>
</feature>
<keyword evidence="1" id="KW-0472">Membrane</keyword>
<dbReference type="EMBL" id="MFPU01000070">
    <property type="protein sequence ID" value="OGH69021.1"/>
    <property type="molecule type" value="Genomic_DNA"/>
</dbReference>
<accession>A0A1F6MBL4</accession>
<comment type="caution">
    <text evidence="2">The sequence shown here is derived from an EMBL/GenBank/DDBJ whole genome shotgun (WGS) entry which is preliminary data.</text>
</comment>
<sequence>MNLKRTISFHPKLAAVLDIFFSLALMWWITKITTPWLLLVWFFFRIGWWVALITCMYYPPFISRAKHLVALAIFNSGLLFFLIFIDWNVAWYLVAALYIIVPVLSFWFVPERSDELTVFSKPHRRTRFLMSVLGVAGLWSGAEALVVLQIVTQPLTWVVMAVAAAATVAISAWWWREYGVPHDKNFLVSAGVLFLIIFELAFLTVLLPLGYLVSSLFITWIWYVIWLIFRFALSKEGIDWRRQRSFLLINMVLLGIFLGLVARWK</sequence>
<dbReference type="Proteomes" id="UP000177953">
    <property type="component" value="Unassembled WGS sequence"/>
</dbReference>
<feature type="transmembrane region" description="Helical" evidence="1">
    <location>
        <begin position="68"/>
        <end position="85"/>
    </location>
</feature>
<name>A0A1F6MBL4_9BACT</name>
<evidence type="ECO:0000256" key="1">
    <source>
        <dbReference type="SAM" id="Phobius"/>
    </source>
</evidence>
<keyword evidence="1" id="KW-0812">Transmembrane</keyword>
<feature type="transmembrane region" description="Helical" evidence="1">
    <location>
        <begin position="245"/>
        <end position="264"/>
    </location>
</feature>
<protein>
    <submittedName>
        <fullName evidence="2">Uncharacterized protein</fullName>
    </submittedName>
</protein>
<organism evidence="2 3">
    <name type="scientific">Candidatus Magasanikbacteria bacterium RIFCSPHIGHO2_01_FULL_47_8</name>
    <dbReference type="NCBI Taxonomy" id="1798673"/>
    <lineage>
        <taxon>Bacteria</taxon>
        <taxon>Candidatus Magasanikiibacteriota</taxon>
    </lineage>
</organism>
<feature type="transmembrane region" description="Helical" evidence="1">
    <location>
        <begin position="187"/>
        <end position="207"/>
    </location>
</feature>
<gene>
    <name evidence="2" type="ORF">A2754_00990</name>
</gene>
<evidence type="ECO:0000313" key="3">
    <source>
        <dbReference type="Proteomes" id="UP000177953"/>
    </source>
</evidence>
<feature type="transmembrane region" description="Helical" evidence="1">
    <location>
        <begin position="36"/>
        <end position="56"/>
    </location>
</feature>
<feature type="transmembrane region" description="Helical" evidence="1">
    <location>
        <begin position="12"/>
        <end position="30"/>
    </location>
</feature>
<evidence type="ECO:0000313" key="2">
    <source>
        <dbReference type="EMBL" id="OGH69021.1"/>
    </source>
</evidence>
<feature type="transmembrane region" description="Helical" evidence="1">
    <location>
        <begin position="213"/>
        <end position="233"/>
    </location>
</feature>